<keyword evidence="3 6" id="KW-0732">Signal</keyword>
<name>A0A7I8JR72_SPIIN</name>
<dbReference type="EMBL" id="LR743603">
    <property type="protein sequence ID" value="CAA2633519.1"/>
    <property type="molecule type" value="Genomic_DNA"/>
</dbReference>
<keyword evidence="8" id="KW-1185">Reference proteome</keyword>
<organism evidence="7">
    <name type="scientific">Spirodela intermedia</name>
    <name type="common">Intermediate duckweed</name>
    <dbReference type="NCBI Taxonomy" id="51605"/>
    <lineage>
        <taxon>Eukaryota</taxon>
        <taxon>Viridiplantae</taxon>
        <taxon>Streptophyta</taxon>
        <taxon>Embryophyta</taxon>
        <taxon>Tracheophyta</taxon>
        <taxon>Spermatophyta</taxon>
        <taxon>Magnoliopsida</taxon>
        <taxon>Liliopsida</taxon>
        <taxon>Araceae</taxon>
        <taxon>Lemnoideae</taxon>
        <taxon>Spirodela</taxon>
    </lineage>
</organism>
<comment type="similarity">
    <text evidence="1">Belongs to the plant rapid alkalinization factor (RALF) family.</text>
</comment>
<feature type="chain" id="PRO_5029677042" evidence="6">
    <location>
        <begin position="25"/>
        <end position="85"/>
    </location>
</feature>
<evidence type="ECO:0000256" key="5">
    <source>
        <dbReference type="ARBA" id="ARBA00037228"/>
    </source>
</evidence>
<proteinExistence type="inferred from homology"/>
<reference evidence="7 8" key="1">
    <citation type="submission" date="2019-12" db="EMBL/GenBank/DDBJ databases">
        <authorList>
            <person name="Scholz U."/>
            <person name="Mascher M."/>
            <person name="Fiebig A."/>
        </authorList>
    </citation>
    <scope>NUCLEOTIDE SEQUENCE</scope>
</reference>
<evidence type="ECO:0000313" key="8">
    <source>
        <dbReference type="Proteomes" id="UP001189122"/>
    </source>
</evidence>
<dbReference type="AlphaFoldDB" id="A0A7I8JR72"/>
<sequence>MAAAGSWLTAAFLVLLLVAGTATAADQVVQKESYIGWGAMRKGGACAGNGEGCRGTPKPVNPYTRPCTPSYRCRGNPPAAEGGKH</sequence>
<keyword evidence="4" id="KW-1015">Disulfide bond</keyword>
<evidence type="ECO:0000256" key="1">
    <source>
        <dbReference type="ARBA" id="ARBA00009178"/>
    </source>
</evidence>
<protein>
    <submittedName>
        <fullName evidence="7">Uncharacterized protein</fullName>
    </submittedName>
</protein>
<accession>A0A7I8JR72</accession>
<dbReference type="InterPro" id="IPR008801">
    <property type="entry name" value="RALF"/>
</dbReference>
<evidence type="ECO:0000256" key="2">
    <source>
        <dbReference type="ARBA" id="ARBA00022702"/>
    </source>
</evidence>
<dbReference type="Proteomes" id="UP001189122">
    <property type="component" value="Unassembled WGS sequence"/>
</dbReference>
<keyword evidence="2" id="KW-0372">Hormone</keyword>
<gene>
    <name evidence="7" type="ORF">SI7747_16019030</name>
</gene>
<dbReference type="Pfam" id="PF05498">
    <property type="entry name" value="RALF"/>
    <property type="match status" value="1"/>
</dbReference>
<evidence type="ECO:0000256" key="3">
    <source>
        <dbReference type="ARBA" id="ARBA00022729"/>
    </source>
</evidence>
<feature type="signal peptide" evidence="6">
    <location>
        <begin position="1"/>
        <end position="24"/>
    </location>
</feature>
<dbReference type="PANTHER" id="PTHR34270:SF3">
    <property type="entry name" value="PROTEIN RALF-LIKE 16-RELATED"/>
    <property type="match status" value="1"/>
</dbReference>
<evidence type="ECO:0000256" key="4">
    <source>
        <dbReference type="ARBA" id="ARBA00023157"/>
    </source>
</evidence>
<comment type="function">
    <text evidence="5">Cell signaling peptide that may regulate plant stress, growth, and development. Mediates a rapid alkalinization of extracellular space by mediating a transient increase in the cytoplasmic Ca(2+) concentration leading to a calcium-dependent signaling events through a cell surface receptor and a concomitant activation of some intracellular mitogen-activated protein kinases.</text>
</comment>
<evidence type="ECO:0000256" key="6">
    <source>
        <dbReference type="SAM" id="SignalP"/>
    </source>
</evidence>
<dbReference type="PANTHER" id="PTHR34270">
    <property type="entry name" value="PROTEIN RALF-LIKE 15-RELATED"/>
    <property type="match status" value="1"/>
</dbReference>
<dbReference type="GO" id="GO:0005179">
    <property type="term" value="F:hormone activity"/>
    <property type="evidence" value="ECO:0007669"/>
    <property type="project" value="UniProtKB-KW"/>
</dbReference>
<dbReference type="EMBL" id="CACRZD030000016">
    <property type="protein sequence ID" value="CAA6672619.1"/>
    <property type="molecule type" value="Genomic_DNA"/>
</dbReference>
<evidence type="ECO:0000313" key="7">
    <source>
        <dbReference type="EMBL" id="CAA2633519.1"/>
    </source>
</evidence>